<feature type="transmembrane region" description="Helical" evidence="1">
    <location>
        <begin position="25"/>
        <end position="43"/>
    </location>
</feature>
<keyword evidence="4" id="KW-1185">Reference proteome</keyword>
<keyword evidence="1" id="KW-0472">Membrane</keyword>
<dbReference type="PANTHER" id="PTHR21666">
    <property type="entry name" value="PEPTIDASE-RELATED"/>
    <property type="match status" value="1"/>
</dbReference>
<dbReference type="SUPFAM" id="SSF51261">
    <property type="entry name" value="Duplicated hybrid motif"/>
    <property type="match status" value="1"/>
</dbReference>
<sequence>MSLKIKEDSKSQRIFVWGRKIRKKWIWQLVVSLWVVILIWVLIGSESSLGGMAKNIITSSLSSENDWTPAIQEVISLSTGDADLLEPMVLPVSGIVTQNFGWSADNGNQENGWHGGIDIKSQKIQPVKAGAAGIVEEISGDIHQGYQVTIKHNAELTSIYGNLARVKVSPNQQIRQGDSIGETGKGEIHFEIRLKGTSVDPLDYLRSSRADV</sequence>
<dbReference type="Pfam" id="PF01551">
    <property type="entry name" value="Peptidase_M23"/>
    <property type="match status" value="1"/>
</dbReference>
<evidence type="ECO:0000313" key="3">
    <source>
        <dbReference type="EMBL" id="MCR6544998.1"/>
    </source>
</evidence>
<proteinExistence type="predicted"/>
<dbReference type="CDD" id="cd12797">
    <property type="entry name" value="M23_peptidase"/>
    <property type="match status" value="1"/>
</dbReference>
<organism evidence="3 4">
    <name type="scientific">Dehalobacterium formicoaceticum</name>
    <dbReference type="NCBI Taxonomy" id="51515"/>
    <lineage>
        <taxon>Bacteria</taxon>
        <taxon>Bacillati</taxon>
        <taxon>Bacillota</taxon>
        <taxon>Clostridia</taxon>
        <taxon>Eubacteriales</taxon>
        <taxon>Peptococcaceae</taxon>
        <taxon>Dehalobacterium</taxon>
    </lineage>
</organism>
<comment type="caution">
    <text evidence="3">The sequence shown here is derived from an EMBL/GenBank/DDBJ whole genome shotgun (WGS) entry which is preliminary data.</text>
</comment>
<gene>
    <name evidence="3" type="ORF">NVS47_05605</name>
</gene>
<feature type="domain" description="M23ase beta-sheet core" evidence="2">
    <location>
        <begin position="114"/>
        <end position="201"/>
    </location>
</feature>
<reference evidence="3 4" key="1">
    <citation type="submission" date="2022-08" db="EMBL/GenBank/DDBJ databases">
        <title>Proteogenomics of the novel Dehalobacterium formicoaceticum strain EZ94 highlights a key role of methyltransferases during anaerobic dichloromethane degradation.</title>
        <authorList>
            <person name="Wasmund K."/>
        </authorList>
    </citation>
    <scope>NUCLEOTIDE SEQUENCE [LARGE SCALE GENOMIC DNA]</scope>
    <source>
        <strain evidence="3 4">EZ94</strain>
    </source>
</reference>
<dbReference type="Gene3D" id="2.70.70.10">
    <property type="entry name" value="Glucose Permease (Domain IIA)"/>
    <property type="match status" value="1"/>
</dbReference>
<protein>
    <submittedName>
        <fullName evidence="3">M23 family metallopeptidase</fullName>
    </submittedName>
</protein>
<keyword evidence="1" id="KW-0812">Transmembrane</keyword>
<keyword evidence="1" id="KW-1133">Transmembrane helix</keyword>
<dbReference type="RefSeq" id="WP_089608690.1">
    <property type="nucleotide sequence ID" value="NZ_CP022121.1"/>
</dbReference>
<name>A0ABT1Y2A0_9FIRM</name>
<evidence type="ECO:0000313" key="4">
    <source>
        <dbReference type="Proteomes" id="UP001524944"/>
    </source>
</evidence>
<dbReference type="InterPro" id="IPR016047">
    <property type="entry name" value="M23ase_b-sheet_dom"/>
</dbReference>
<dbReference type="EMBL" id="JANPWE010000002">
    <property type="protein sequence ID" value="MCR6544998.1"/>
    <property type="molecule type" value="Genomic_DNA"/>
</dbReference>
<dbReference type="InterPro" id="IPR011055">
    <property type="entry name" value="Dup_hybrid_motif"/>
</dbReference>
<evidence type="ECO:0000256" key="1">
    <source>
        <dbReference type="SAM" id="Phobius"/>
    </source>
</evidence>
<dbReference type="PANTHER" id="PTHR21666:SF270">
    <property type="entry name" value="MUREIN HYDROLASE ACTIVATOR ENVC"/>
    <property type="match status" value="1"/>
</dbReference>
<accession>A0ABT1Y2A0</accession>
<dbReference type="InterPro" id="IPR050570">
    <property type="entry name" value="Cell_wall_metabolism_enzyme"/>
</dbReference>
<dbReference type="Proteomes" id="UP001524944">
    <property type="component" value="Unassembled WGS sequence"/>
</dbReference>
<evidence type="ECO:0000259" key="2">
    <source>
        <dbReference type="Pfam" id="PF01551"/>
    </source>
</evidence>